<accession>A0A7I8W3G2</accession>
<dbReference type="PANTHER" id="PTHR15172">
    <property type="entry name" value="GALACTOCEREBROSIDASE"/>
    <property type="match status" value="1"/>
</dbReference>
<evidence type="ECO:0000313" key="10">
    <source>
        <dbReference type="Proteomes" id="UP000549394"/>
    </source>
</evidence>
<evidence type="ECO:0000313" key="9">
    <source>
        <dbReference type="EMBL" id="CAD5123093.1"/>
    </source>
</evidence>
<dbReference type="EC" id="3.2.1.46" evidence="2"/>
<comment type="caution">
    <text evidence="9">The sequence shown here is derived from an EMBL/GenBank/DDBJ whole genome shotgun (WGS) entry which is preliminary data.</text>
</comment>
<dbReference type="GO" id="GO:0016020">
    <property type="term" value="C:membrane"/>
    <property type="evidence" value="ECO:0007669"/>
    <property type="project" value="GOC"/>
</dbReference>
<feature type="active site" description="Nucleophile" evidence="6">
    <location>
        <position position="257"/>
    </location>
</feature>
<evidence type="ECO:0000256" key="7">
    <source>
        <dbReference type="SAM" id="SignalP"/>
    </source>
</evidence>
<dbReference type="OrthoDB" id="440760at2759"/>
<keyword evidence="4" id="KW-0442">Lipid degradation</keyword>
<feature type="chain" id="PRO_5029888612" description="galactosylceramidase" evidence="7">
    <location>
        <begin position="17"/>
        <end position="286"/>
    </location>
</feature>
<protein>
    <recommendedName>
        <fullName evidence="2">galactosylceramidase</fullName>
        <ecNumber evidence="2">3.2.1.46</ecNumber>
    </recommendedName>
    <alternativeName>
        <fullName evidence="5">Galactosylceramidase</fullName>
    </alternativeName>
</protein>
<dbReference type="SUPFAM" id="SSF51445">
    <property type="entry name" value="(Trans)glycosidases"/>
    <property type="match status" value="1"/>
</dbReference>
<keyword evidence="3" id="KW-0746">Sphingolipid metabolism</keyword>
<feature type="signal peptide" evidence="7">
    <location>
        <begin position="1"/>
        <end position="16"/>
    </location>
</feature>
<evidence type="ECO:0000256" key="6">
    <source>
        <dbReference type="PIRSR" id="PIRSR601286-50"/>
    </source>
</evidence>
<proteinExistence type="inferred from homology"/>
<dbReference type="Gene3D" id="3.20.20.70">
    <property type="entry name" value="Aldolase class I"/>
    <property type="match status" value="1"/>
</dbReference>
<dbReference type="Pfam" id="PF02057">
    <property type="entry name" value="Glyco_hydro_59"/>
    <property type="match status" value="1"/>
</dbReference>
<keyword evidence="7" id="KW-0732">Signal</keyword>
<gene>
    <name evidence="9" type="ORF">DGYR_LOCUS10813</name>
</gene>
<dbReference type="GO" id="GO:0006683">
    <property type="term" value="P:galactosylceramide catabolic process"/>
    <property type="evidence" value="ECO:0007669"/>
    <property type="project" value="InterPro"/>
</dbReference>
<evidence type="ECO:0000259" key="8">
    <source>
        <dbReference type="Pfam" id="PF02057"/>
    </source>
</evidence>
<dbReference type="InterPro" id="IPR049161">
    <property type="entry name" value="GH59_cat"/>
</dbReference>
<dbReference type="PANTHER" id="PTHR15172:SF1">
    <property type="entry name" value="GALACTOCEREBROSIDASE"/>
    <property type="match status" value="1"/>
</dbReference>
<evidence type="ECO:0000256" key="2">
    <source>
        <dbReference type="ARBA" id="ARBA00012657"/>
    </source>
</evidence>
<dbReference type="GO" id="GO:0005764">
    <property type="term" value="C:lysosome"/>
    <property type="evidence" value="ECO:0007669"/>
    <property type="project" value="TreeGrafter"/>
</dbReference>
<dbReference type="InterPro" id="IPR013785">
    <property type="entry name" value="Aldolase_TIM"/>
</dbReference>
<dbReference type="EMBL" id="CAJFCJ010000019">
    <property type="protein sequence ID" value="CAD5123093.1"/>
    <property type="molecule type" value="Genomic_DNA"/>
</dbReference>
<organism evidence="9 10">
    <name type="scientific">Dimorphilus gyrociliatus</name>
    <dbReference type="NCBI Taxonomy" id="2664684"/>
    <lineage>
        <taxon>Eukaryota</taxon>
        <taxon>Metazoa</taxon>
        <taxon>Spiralia</taxon>
        <taxon>Lophotrochozoa</taxon>
        <taxon>Annelida</taxon>
        <taxon>Polychaeta</taxon>
        <taxon>Polychaeta incertae sedis</taxon>
        <taxon>Dinophilidae</taxon>
        <taxon>Dimorphilus</taxon>
    </lineage>
</organism>
<evidence type="ECO:0000256" key="3">
    <source>
        <dbReference type="ARBA" id="ARBA00022919"/>
    </source>
</evidence>
<dbReference type="InterPro" id="IPR001286">
    <property type="entry name" value="Glyco_hydro_59"/>
</dbReference>
<dbReference type="Proteomes" id="UP000549394">
    <property type="component" value="Unassembled WGS sequence"/>
</dbReference>
<feature type="active site" description="Proton donor/acceptor" evidence="6">
    <location>
        <position position="182"/>
    </location>
</feature>
<name>A0A7I8W3G2_9ANNE</name>
<dbReference type="InterPro" id="IPR017853">
    <property type="entry name" value="GH"/>
</dbReference>
<evidence type="ECO:0000256" key="1">
    <source>
        <dbReference type="ARBA" id="ARBA00005637"/>
    </source>
</evidence>
<dbReference type="AlphaFoldDB" id="A0A7I8W3G2"/>
<evidence type="ECO:0000256" key="5">
    <source>
        <dbReference type="ARBA" id="ARBA00033098"/>
    </source>
</evidence>
<reference evidence="9 10" key="1">
    <citation type="submission" date="2020-08" db="EMBL/GenBank/DDBJ databases">
        <authorList>
            <person name="Hejnol A."/>
        </authorList>
    </citation>
    <scope>NUCLEOTIDE SEQUENCE [LARGE SCALE GENOMIC DNA]</scope>
</reference>
<sequence>MKRLTLIFGIISLIRAYNIDIDSEMGRYFDGIGGLSGGGATSKLLINYPEPQRSQILDYLFKPNFGASLQIIKVEIGGDGQSTEGTEASHMHEPWDENYQRGYEWWILKEAKRRNPDILTYGLPWAWPGWIGNYTQNPFVAIDQTVRYIINWIEAAKRIHGINIDFIGKYIIATAPSRVWNEKTYNNDYIKLLRQTLDIRGLRTRIVTPDGGWSPMAKDVLSDNELAKAVYAIGAHYPGTTSDEDAQRTGKPLWASEDYSTFNNEVGGGCWARILNQNYVNGLMTR</sequence>
<keyword evidence="3" id="KW-0443">Lipid metabolism</keyword>
<evidence type="ECO:0000256" key="4">
    <source>
        <dbReference type="ARBA" id="ARBA00022963"/>
    </source>
</evidence>
<dbReference type="GO" id="GO:0004336">
    <property type="term" value="F:galactosylceramidase activity"/>
    <property type="evidence" value="ECO:0007669"/>
    <property type="project" value="UniProtKB-EC"/>
</dbReference>
<keyword evidence="10" id="KW-1185">Reference proteome</keyword>
<dbReference type="Gene3D" id="3.20.20.80">
    <property type="entry name" value="Glycosidases"/>
    <property type="match status" value="1"/>
</dbReference>
<comment type="similarity">
    <text evidence="1">Belongs to the glycosyl hydrolase 59 family.</text>
</comment>
<feature type="domain" description="Glycosyl hydrolase family 59 catalytic" evidence="8">
    <location>
        <begin position="29"/>
        <end position="285"/>
    </location>
</feature>